<evidence type="ECO:0000259" key="2">
    <source>
        <dbReference type="Pfam" id="PF00156"/>
    </source>
</evidence>
<dbReference type="Gene3D" id="3.30.1310.20">
    <property type="entry name" value="PRTase-like"/>
    <property type="match status" value="1"/>
</dbReference>
<dbReference type="CDD" id="cd06223">
    <property type="entry name" value="PRTases_typeI"/>
    <property type="match status" value="1"/>
</dbReference>
<reference evidence="3 4" key="1">
    <citation type="submission" date="2020-10" db="EMBL/GenBank/DDBJ databases">
        <authorList>
            <person name="Peeters C."/>
        </authorList>
    </citation>
    <scope>NUCLEOTIDE SEQUENCE [LARGE SCALE GENOMIC DNA]</scope>
    <source>
        <strain evidence="3 4">LMG 27952</strain>
    </source>
</reference>
<gene>
    <name evidence="3" type="ORF">LMG27952_03336</name>
</gene>
<evidence type="ECO:0000313" key="4">
    <source>
        <dbReference type="Proteomes" id="UP000656319"/>
    </source>
</evidence>
<sequence>MQMSAARHWIALAVACTRARAARGVMAACVALLYEQRVPASGKLSASLCGNLPATRRENLLMERPFTDRREAGRVLAGQLSAYAGRRDVIVLALPRGGVPVGYEVAKALHVPLDVLPVCKLGLPWQAELAMGALSSNGAQYVDSSLVRTAGVSEAQLQSAMALARIELGRREARYRGERAPLAVAGRVALVVDDGMATGASLKAAALALATLGPARIVAALPVAPAGSQERLGGTVDEFVCARMPEAFYSVGQFYLDFDQVSDDTVRDLLALAAADDTNGETQI</sequence>
<comment type="caution">
    <text evidence="3">The sequence shown here is derived from an EMBL/GenBank/DDBJ whole genome shotgun (WGS) entry which is preliminary data.</text>
</comment>
<feature type="signal peptide" evidence="1">
    <location>
        <begin position="1"/>
        <end position="27"/>
    </location>
</feature>
<name>A0ABN7HV94_9BURK</name>
<dbReference type="SUPFAM" id="SSF53271">
    <property type="entry name" value="PRTase-like"/>
    <property type="match status" value="1"/>
</dbReference>
<dbReference type="Proteomes" id="UP000656319">
    <property type="component" value="Unassembled WGS sequence"/>
</dbReference>
<organism evidence="3 4">
    <name type="scientific">Paraburkholderia hiiakae</name>
    <dbReference type="NCBI Taxonomy" id="1081782"/>
    <lineage>
        <taxon>Bacteria</taxon>
        <taxon>Pseudomonadati</taxon>
        <taxon>Pseudomonadota</taxon>
        <taxon>Betaproteobacteria</taxon>
        <taxon>Burkholderiales</taxon>
        <taxon>Burkholderiaceae</taxon>
        <taxon>Paraburkholderia</taxon>
    </lineage>
</organism>
<keyword evidence="1" id="KW-0732">Signal</keyword>
<keyword evidence="4" id="KW-1185">Reference proteome</keyword>
<feature type="domain" description="Phosphoribosyltransferase" evidence="2">
    <location>
        <begin position="74"/>
        <end position="257"/>
    </location>
</feature>
<dbReference type="Pfam" id="PF00156">
    <property type="entry name" value="Pribosyltran"/>
    <property type="match status" value="1"/>
</dbReference>
<dbReference type="EMBL" id="CAJHCQ010000007">
    <property type="protein sequence ID" value="CAD6537959.1"/>
    <property type="molecule type" value="Genomic_DNA"/>
</dbReference>
<feature type="chain" id="PRO_5045078468" description="Phosphoribosyltransferase domain-containing protein" evidence="1">
    <location>
        <begin position="28"/>
        <end position="284"/>
    </location>
</feature>
<protein>
    <recommendedName>
        <fullName evidence="2">Phosphoribosyltransferase domain-containing protein</fullName>
    </recommendedName>
</protein>
<accession>A0ABN7HV94</accession>
<evidence type="ECO:0000256" key="1">
    <source>
        <dbReference type="SAM" id="SignalP"/>
    </source>
</evidence>
<proteinExistence type="predicted"/>
<evidence type="ECO:0000313" key="3">
    <source>
        <dbReference type="EMBL" id="CAD6537959.1"/>
    </source>
</evidence>
<dbReference type="InterPro" id="IPR000836">
    <property type="entry name" value="PRTase_dom"/>
</dbReference>
<dbReference type="Gene3D" id="3.40.50.2020">
    <property type="match status" value="1"/>
</dbReference>
<dbReference type="InterPro" id="IPR029057">
    <property type="entry name" value="PRTase-like"/>
</dbReference>